<evidence type="ECO:0000313" key="1">
    <source>
        <dbReference type="EMBL" id="KAB0639488.1"/>
    </source>
</evidence>
<organism evidence="1 2">
    <name type="scientific">Burkholderia stagnalis</name>
    <dbReference type="NCBI Taxonomy" id="1503054"/>
    <lineage>
        <taxon>Bacteria</taxon>
        <taxon>Pseudomonadati</taxon>
        <taxon>Pseudomonadota</taxon>
        <taxon>Betaproteobacteria</taxon>
        <taxon>Burkholderiales</taxon>
        <taxon>Burkholderiaceae</taxon>
        <taxon>Burkholderia</taxon>
        <taxon>Burkholderia cepacia complex</taxon>
    </lineage>
</organism>
<reference evidence="1 2" key="1">
    <citation type="submission" date="2019-09" db="EMBL/GenBank/DDBJ databases">
        <title>Draft genome sequences of 48 bacterial type strains from the CCUG.</title>
        <authorList>
            <person name="Tunovic T."/>
            <person name="Pineiro-Iglesias B."/>
            <person name="Unosson C."/>
            <person name="Inganas E."/>
            <person name="Ohlen M."/>
            <person name="Cardew S."/>
            <person name="Jensie-Markopoulos S."/>
            <person name="Salva-Serra F."/>
            <person name="Jaen-Luchoro D."/>
            <person name="Karlsson R."/>
            <person name="Svensson-Stadler L."/>
            <person name="Chun J."/>
            <person name="Moore E."/>
        </authorList>
    </citation>
    <scope>NUCLEOTIDE SEQUENCE [LARGE SCALE GENOMIC DNA]</scope>
    <source>
        <strain evidence="1 2">CCUG 65686</strain>
    </source>
</reference>
<dbReference type="Proteomes" id="UP000473470">
    <property type="component" value="Unassembled WGS sequence"/>
</dbReference>
<name>A0A6L3N0B1_9BURK</name>
<accession>A0A6L3N0B1</accession>
<dbReference type="EMBL" id="VZOK01000009">
    <property type="protein sequence ID" value="KAB0639488.1"/>
    <property type="molecule type" value="Genomic_DNA"/>
</dbReference>
<comment type="caution">
    <text evidence="1">The sequence shown here is derived from an EMBL/GenBank/DDBJ whole genome shotgun (WGS) entry which is preliminary data.</text>
</comment>
<protein>
    <submittedName>
        <fullName evidence="1">Uncharacterized protein</fullName>
    </submittedName>
</protein>
<sequence length="137" mass="14947">MNRDELLVKLAGCSSEDKQLYASSCLRRYCELMGISHPAISELLDHLDSIASGKSLAEWDAKGALLDLNGRGDPIPVSLRSMMSGDDLSEFENLVDSVVEVGIVDLYGAKTNLPLKFLDKAMLVLERRGLPLPELNG</sequence>
<dbReference type="AlphaFoldDB" id="A0A6L3N0B1"/>
<dbReference type="GeneID" id="93056132"/>
<gene>
    <name evidence="1" type="ORF">F7R25_07675</name>
</gene>
<evidence type="ECO:0000313" key="2">
    <source>
        <dbReference type="Proteomes" id="UP000473470"/>
    </source>
</evidence>
<proteinExistence type="predicted"/>
<dbReference type="RefSeq" id="WP_081068425.1">
    <property type="nucleotide sequence ID" value="NZ_CABVPM010000019.1"/>
</dbReference>